<dbReference type="Proteomes" id="UP000271650">
    <property type="component" value="Chromosome"/>
</dbReference>
<evidence type="ECO:0000313" key="1">
    <source>
        <dbReference type="EMBL" id="XRI75790.1"/>
    </source>
</evidence>
<sequence length="104" mass="12065">MSFQFHNRLYQLRGYGRGYRLRGARITVCEAFDGTLTLLHQGKVLDYSILQEGERPIPLDDEKSVHHTVDQARILQAQRPQWKPAPDHPWRRYPSPTSSPEPSP</sequence>
<organism evidence="1 2">
    <name type="scientific">Acidithiobacillus sulfuriphilus</name>
    <dbReference type="NCBI Taxonomy" id="1867749"/>
    <lineage>
        <taxon>Bacteria</taxon>
        <taxon>Pseudomonadati</taxon>
        <taxon>Pseudomonadota</taxon>
        <taxon>Acidithiobacillia</taxon>
        <taxon>Acidithiobacillales</taxon>
        <taxon>Acidithiobacillaceae</taxon>
        <taxon>Acidithiobacillus</taxon>
    </lineage>
</organism>
<keyword evidence="2" id="KW-1185">Reference proteome</keyword>
<dbReference type="EMBL" id="CP127527">
    <property type="protein sequence ID" value="XRI75790.1"/>
    <property type="molecule type" value="Genomic_DNA"/>
</dbReference>
<accession>A0ACD5HK33</accession>
<reference evidence="1 2" key="1">
    <citation type="journal article" date="2019" name="Int. J. Syst. Evol. Microbiol.">
        <title>Acidithiobacillus sulfuriphilus sp. nov.: an extremely acidophilic sulfur-oxidizing chemolithotroph isolated from a neutral pH environment.</title>
        <authorList>
            <person name="Falagan C."/>
            <person name="Moya-Beltran A."/>
            <person name="Castro M."/>
            <person name="Quatrini R."/>
            <person name="Johnson D.B."/>
        </authorList>
    </citation>
    <scope>NUCLEOTIDE SEQUENCE [LARGE SCALE GENOMIC DNA]</scope>
    <source>
        <strain evidence="1 2">CJ-2</strain>
    </source>
</reference>
<name>A0ACD5HK33_9PROT</name>
<evidence type="ECO:0000313" key="2">
    <source>
        <dbReference type="Proteomes" id="UP000271650"/>
    </source>
</evidence>
<proteinExistence type="predicted"/>
<gene>
    <name evidence="1" type="ORF">EC580_007320</name>
</gene>
<protein>
    <submittedName>
        <fullName evidence="1">Uncharacterized protein</fullName>
    </submittedName>
</protein>